<accession>A0ABU7IVK7</accession>
<organism evidence="3 4">
    <name type="scientific">Maribacter cobaltidurans</name>
    <dbReference type="NCBI Taxonomy" id="1178778"/>
    <lineage>
        <taxon>Bacteria</taxon>
        <taxon>Pseudomonadati</taxon>
        <taxon>Bacteroidota</taxon>
        <taxon>Flavobacteriia</taxon>
        <taxon>Flavobacteriales</taxon>
        <taxon>Flavobacteriaceae</taxon>
        <taxon>Maribacter</taxon>
    </lineage>
</organism>
<dbReference type="Proteomes" id="UP001356308">
    <property type="component" value="Unassembled WGS sequence"/>
</dbReference>
<dbReference type="InterPro" id="IPR000801">
    <property type="entry name" value="Esterase-like"/>
</dbReference>
<keyword evidence="4" id="KW-1185">Reference proteome</keyword>
<dbReference type="InterPro" id="IPR029058">
    <property type="entry name" value="AB_hydrolase_fold"/>
</dbReference>
<comment type="caution">
    <text evidence="3">The sequence shown here is derived from an EMBL/GenBank/DDBJ whole genome shotgun (WGS) entry which is preliminary data.</text>
</comment>
<dbReference type="CDD" id="cd11294">
    <property type="entry name" value="E_set_Esterase_like_N"/>
    <property type="match status" value="1"/>
</dbReference>
<feature type="domain" description="Dienelactone hydrolase" evidence="1">
    <location>
        <begin position="130"/>
        <end position="290"/>
    </location>
</feature>
<evidence type="ECO:0000259" key="2">
    <source>
        <dbReference type="Pfam" id="PF02922"/>
    </source>
</evidence>
<dbReference type="Gene3D" id="2.60.40.10">
    <property type="entry name" value="Immunoglobulins"/>
    <property type="match status" value="1"/>
</dbReference>
<dbReference type="Pfam" id="PF02922">
    <property type="entry name" value="CBM_48"/>
    <property type="match status" value="1"/>
</dbReference>
<dbReference type="PANTHER" id="PTHR48098">
    <property type="entry name" value="ENTEROCHELIN ESTERASE-RELATED"/>
    <property type="match status" value="1"/>
</dbReference>
<dbReference type="Gene3D" id="3.40.50.1820">
    <property type="entry name" value="alpha/beta hydrolase"/>
    <property type="match status" value="2"/>
</dbReference>
<dbReference type="GO" id="GO:0016787">
    <property type="term" value="F:hydrolase activity"/>
    <property type="evidence" value="ECO:0007669"/>
    <property type="project" value="UniProtKB-KW"/>
</dbReference>
<dbReference type="SUPFAM" id="SSF53474">
    <property type="entry name" value="alpha/beta-Hydrolases"/>
    <property type="match status" value="2"/>
</dbReference>
<dbReference type="InterPro" id="IPR002925">
    <property type="entry name" value="Dienelactn_hydro"/>
</dbReference>
<protein>
    <submittedName>
        <fullName evidence="3">Alpha/beta hydrolase-fold protein</fullName>
    </submittedName>
</protein>
<dbReference type="SUPFAM" id="SSF81296">
    <property type="entry name" value="E set domains"/>
    <property type="match status" value="1"/>
</dbReference>
<dbReference type="Pfam" id="PF00756">
    <property type="entry name" value="Esterase"/>
    <property type="match status" value="1"/>
</dbReference>
<dbReference type="InterPro" id="IPR014756">
    <property type="entry name" value="Ig_E-set"/>
</dbReference>
<reference evidence="3 4" key="1">
    <citation type="submission" date="2024-01" db="EMBL/GenBank/DDBJ databases">
        <title>Maribacter spp. originated from different algae showed divergent polysaccharides utilization ability.</title>
        <authorList>
            <person name="Wang H."/>
            <person name="Wu Y."/>
        </authorList>
    </citation>
    <scope>NUCLEOTIDE SEQUENCE [LARGE SCALE GENOMIC DNA]</scope>
    <source>
        <strain evidence="3 4">PR1</strain>
    </source>
</reference>
<feature type="domain" description="Glycoside hydrolase family 13 N-terminal" evidence="2">
    <location>
        <begin position="318"/>
        <end position="376"/>
    </location>
</feature>
<dbReference type="EMBL" id="JAZDDG010000005">
    <property type="protein sequence ID" value="MEE1976653.1"/>
    <property type="molecule type" value="Genomic_DNA"/>
</dbReference>
<evidence type="ECO:0000313" key="4">
    <source>
        <dbReference type="Proteomes" id="UP001356308"/>
    </source>
</evidence>
<dbReference type="InterPro" id="IPR004193">
    <property type="entry name" value="Glyco_hydro_13_N"/>
</dbReference>
<name>A0ABU7IVK7_9FLAO</name>
<evidence type="ECO:0000313" key="3">
    <source>
        <dbReference type="EMBL" id="MEE1976653.1"/>
    </source>
</evidence>
<dbReference type="PANTHER" id="PTHR48098:SF1">
    <property type="entry name" value="DIACYLGLYCEROL ACYLTRANSFERASE_MYCOLYLTRANSFERASE AG85A"/>
    <property type="match status" value="1"/>
</dbReference>
<dbReference type="RefSeq" id="WP_272651351.1">
    <property type="nucleotide sequence ID" value="NZ_JAZDDG010000005.1"/>
</dbReference>
<proteinExistence type="predicted"/>
<keyword evidence="3" id="KW-0378">Hydrolase</keyword>
<dbReference type="InterPro" id="IPR050583">
    <property type="entry name" value="Mycobacterial_A85_antigen"/>
</dbReference>
<gene>
    <name evidence="3" type="ORF">V1I91_11270</name>
</gene>
<sequence>MRKAILILLAVVFYQTTFGQEEIRLYDGKAPGSENWTWKEGMSENNSFNTKVVYNVTDPTITAYLPNKAAANGSAVIIAPGGAFHTLSMKSEGVDVAKWLNSKGIAAFVLKYRVARSFTDDPVKELIGKMNDFEALDKENEPYIPLAMADGLKAMEYVRTNAKEMNIDSDKIGFMGFSAGGTLTMSVLYNADDATRPNFVAPIYAYEPAIIGSDIPTVKTPIYIAVASDDQLGMVPYSINIYKKWFEAEQPAELHIYERGGHGFGMRQQDIPTDEWYEQFGSWLKMHGFMEKPAGLSPFQKAPTPNDTLTSVLLDVDKKLNFKIYAPLAEKVTVSGDFPGGFPGINLTKNYSGVWAGKTESDVAADIYTYDFTVNNVKTLDPKNTWVKESLNGFSNLVEIQGPENNFQTQQDVPHGRVEEVWYSSKSLNGAQRRLHVYLPPSYDQRKKKDKLPVLYLLHGGGDNDASWTTAGQANVILDNLYAEGKLEPMLVVMPSGHTETEGFFMGVGPDQDPFCNDLLNDIIPFVENTYPVSSSRSNRAIAGLSMGGVQTLNIALWNPKLFGYVIPMSTGYFSPNIAEIKENYSEVMGNEEINHFELFQIYMGGEEDIAYQNNLNMMAMFDEFGIKYIYKNGEGAHTFRAWRRNLHDFAPLLFKK</sequence>
<dbReference type="InterPro" id="IPR013783">
    <property type="entry name" value="Ig-like_fold"/>
</dbReference>
<dbReference type="Pfam" id="PF01738">
    <property type="entry name" value="DLH"/>
    <property type="match status" value="1"/>
</dbReference>
<evidence type="ECO:0000259" key="1">
    <source>
        <dbReference type="Pfam" id="PF01738"/>
    </source>
</evidence>